<dbReference type="GO" id="GO:0046983">
    <property type="term" value="F:protein dimerization activity"/>
    <property type="evidence" value="ECO:0007669"/>
    <property type="project" value="InterPro"/>
</dbReference>
<keyword evidence="4" id="KW-0862">Zinc</keyword>
<gene>
    <name evidence="8" type="ORF">QR680_016057</name>
</gene>
<keyword evidence="2" id="KW-0479">Metal-binding</keyword>
<evidence type="ECO:0000256" key="4">
    <source>
        <dbReference type="ARBA" id="ARBA00022833"/>
    </source>
</evidence>
<name>A0AA39HC18_9BILA</name>
<dbReference type="InterPro" id="IPR008906">
    <property type="entry name" value="HATC_C_dom"/>
</dbReference>
<dbReference type="GO" id="GO:0008270">
    <property type="term" value="F:zinc ion binding"/>
    <property type="evidence" value="ECO:0007669"/>
    <property type="project" value="UniProtKB-KW"/>
</dbReference>
<dbReference type="GO" id="GO:0005634">
    <property type="term" value="C:nucleus"/>
    <property type="evidence" value="ECO:0007669"/>
    <property type="project" value="UniProtKB-SubCell"/>
</dbReference>
<comment type="caution">
    <text evidence="8">The sequence shown here is derived from an EMBL/GenBank/DDBJ whole genome shotgun (WGS) entry which is preliminary data.</text>
</comment>
<proteinExistence type="predicted"/>
<keyword evidence="6" id="KW-0472">Membrane</keyword>
<dbReference type="AlphaFoldDB" id="A0AA39HC18"/>
<dbReference type="InterPro" id="IPR052035">
    <property type="entry name" value="ZnF_BED_domain_contain"/>
</dbReference>
<feature type="domain" description="HAT C-terminal dimerisation" evidence="7">
    <location>
        <begin position="491"/>
        <end position="571"/>
    </location>
</feature>
<keyword evidence="6" id="KW-0812">Transmembrane</keyword>
<keyword evidence="3" id="KW-0863">Zinc-finger</keyword>
<dbReference type="PANTHER" id="PTHR46481">
    <property type="entry name" value="ZINC FINGER BED DOMAIN-CONTAINING PROTEIN 4"/>
    <property type="match status" value="1"/>
</dbReference>
<evidence type="ECO:0000256" key="1">
    <source>
        <dbReference type="ARBA" id="ARBA00004123"/>
    </source>
</evidence>
<feature type="transmembrane region" description="Helical" evidence="6">
    <location>
        <begin position="37"/>
        <end position="58"/>
    </location>
</feature>
<protein>
    <recommendedName>
        <fullName evidence="7">HAT C-terminal dimerisation domain-containing protein</fullName>
    </recommendedName>
</protein>
<keyword evidence="6" id="KW-1133">Transmembrane helix</keyword>
<evidence type="ECO:0000256" key="5">
    <source>
        <dbReference type="ARBA" id="ARBA00023242"/>
    </source>
</evidence>
<keyword evidence="9" id="KW-1185">Reference proteome</keyword>
<keyword evidence="5" id="KW-0539">Nucleus</keyword>
<evidence type="ECO:0000256" key="6">
    <source>
        <dbReference type="SAM" id="Phobius"/>
    </source>
</evidence>
<evidence type="ECO:0000256" key="3">
    <source>
        <dbReference type="ARBA" id="ARBA00022771"/>
    </source>
</evidence>
<evidence type="ECO:0000313" key="8">
    <source>
        <dbReference type="EMBL" id="KAK0401934.1"/>
    </source>
</evidence>
<dbReference type="Pfam" id="PF05699">
    <property type="entry name" value="Dimer_Tnp_hAT"/>
    <property type="match status" value="1"/>
</dbReference>
<accession>A0AA39HC18</accession>
<dbReference type="SUPFAM" id="SSF140996">
    <property type="entry name" value="Hermes dimerisation domain"/>
    <property type="match status" value="1"/>
</dbReference>
<dbReference type="SUPFAM" id="SSF53098">
    <property type="entry name" value="Ribonuclease H-like"/>
    <property type="match status" value="1"/>
</dbReference>
<dbReference type="EMBL" id="JAUCMV010000004">
    <property type="protein sequence ID" value="KAK0401934.1"/>
    <property type="molecule type" value="Genomic_DNA"/>
</dbReference>
<evidence type="ECO:0000313" key="9">
    <source>
        <dbReference type="Proteomes" id="UP001175271"/>
    </source>
</evidence>
<sequence>MRARTHTTTHLSKVNQKSIAPKRNFIHRNTRERIKGLSWGTLIHFLIIYNVVSIYILIQRKVDPVRKKRKLDAQTPSITAAFEAWRPGGTKSESINRALSLMIAVDSQPLSMVDRPGFRNFMKTVVPNYSIKSRTAIYRTEIPALYDEYVERVKRRMESVKYFSFTSDSWSSEDNKHSLLSLTAHWMAAGKLEYRILGVLPIHGRHTGENLSAILSSCLADFIGEDARKRTHLIVRDAATVMKKTTRLCGLTSVDCFAHKIQLAVYSGIKTVLNDCEYFDDVIERIKKFIRKVRKSGNDRDDFADLQKLEEVHPRWLTKGIDIRWFTSGDFLLVEKILSALKPMKQATVMLQGRQVTISVVVPTIYVLRRALVGGTELGRGILDDFEDRIRGIEDDPLYVVATMLDVRFKRDFIEEERKESAARILEAEAHQFLANIVVQEKTADRSPSPEVAINNNTQAISFFEQYRSTQKPDDLPCSPPIDEKLKLVIELQRYLAEPAQPSADPVLYWFATENVIKFPTLSLLAQKFLSSPATSVESERLFSTASLALTELRRSMAVESLQKLLFLKLNVPLEGFFA</sequence>
<dbReference type="PANTHER" id="PTHR46481:SF10">
    <property type="entry name" value="ZINC FINGER BED DOMAIN-CONTAINING PROTEIN 39"/>
    <property type="match status" value="1"/>
</dbReference>
<reference evidence="8" key="1">
    <citation type="submission" date="2023-06" db="EMBL/GenBank/DDBJ databases">
        <title>Genomic analysis of the entomopathogenic nematode Steinernema hermaphroditum.</title>
        <authorList>
            <person name="Schwarz E.M."/>
            <person name="Heppert J.K."/>
            <person name="Baniya A."/>
            <person name="Schwartz H.T."/>
            <person name="Tan C.-H."/>
            <person name="Antoshechkin I."/>
            <person name="Sternberg P.W."/>
            <person name="Goodrich-Blair H."/>
            <person name="Dillman A.R."/>
        </authorList>
    </citation>
    <scope>NUCLEOTIDE SEQUENCE</scope>
    <source>
        <strain evidence="8">PS9179</strain>
        <tissue evidence="8">Whole animal</tissue>
    </source>
</reference>
<dbReference type="InterPro" id="IPR012337">
    <property type="entry name" value="RNaseH-like_sf"/>
</dbReference>
<organism evidence="8 9">
    <name type="scientific">Steinernema hermaphroditum</name>
    <dbReference type="NCBI Taxonomy" id="289476"/>
    <lineage>
        <taxon>Eukaryota</taxon>
        <taxon>Metazoa</taxon>
        <taxon>Ecdysozoa</taxon>
        <taxon>Nematoda</taxon>
        <taxon>Chromadorea</taxon>
        <taxon>Rhabditida</taxon>
        <taxon>Tylenchina</taxon>
        <taxon>Panagrolaimomorpha</taxon>
        <taxon>Strongyloidoidea</taxon>
        <taxon>Steinernematidae</taxon>
        <taxon>Steinernema</taxon>
    </lineage>
</organism>
<dbReference type="Proteomes" id="UP001175271">
    <property type="component" value="Unassembled WGS sequence"/>
</dbReference>
<evidence type="ECO:0000256" key="2">
    <source>
        <dbReference type="ARBA" id="ARBA00022723"/>
    </source>
</evidence>
<comment type="subcellular location">
    <subcellularLocation>
        <location evidence="1">Nucleus</location>
    </subcellularLocation>
</comment>
<evidence type="ECO:0000259" key="7">
    <source>
        <dbReference type="Pfam" id="PF05699"/>
    </source>
</evidence>